<dbReference type="RefSeq" id="WP_377133675.1">
    <property type="nucleotide sequence ID" value="NZ_JBHSFI010000003.1"/>
</dbReference>
<dbReference type="PANTHER" id="PTHR34047:SF8">
    <property type="entry name" value="PROTEIN YKFC"/>
    <property type="match status" value="1"/>
</dbReference>
<sequence length="194" mass="21422">MPDLFEQVIAEATLLAAWREVQVNDLEDGRVNEQVVAYSRDLFANLASLRASLQGGTYRPNPVYAMEIPKQSGGKRLIAVPAVADRIVERALMEVIDEHIDAVLLPWSYAYRRGLSVEDALHDLARARDDGARWVVRASMSWSVGSAVRGGGVASCPRCHASRRLLAPAHRPPEDLAAWPPTPSTMMNTRRLDP</sequence>
<accession>A0ABV9HFT6</accession>
<feature type="region of interest" description="Disordered" evidence="1">
    <location>
        <begin position="172"/>
        <end position="194"/>
    </location>
</feature>
<evidence type="ECO:0000256" key="1">
    <source>
        <dbReference type="SAM" id="MobiDB-lite"/>
    </source>
</evidence>
<dbReference type="SUPFAM" id="SSF56672">
    <property type="entry name" value="DNA/RNA polymerases"/>
    <property type="match status" value="1"/>
</dbReference>
<evidence type="ECO:0000313" key="3">
    <source>
        <dbReference type="Proteomes" id="UP001596011"/>
    </source>
</evidence>
<comment type="caution">
    <text evidence="2">The sequence shown here is derived from an EMBL/GenBank/DDBJ whole genome shotgun (WGS) entry which is preliminary data.</text>
</comment>
<dbReference type="InterPro" id="IPR043502">
    <property type="entry name" value="DNA/RNA_pol_sf"/>
</dbReference>
<gene>
    <name evidence="2" type="ORF">ACFO6V_07170</name>
</gene>
<evidence type="ECO:0000313" key="2">
    <source>
        <dbReference type="EMBL" id="MFC4628006.1"/>
    </source>
</evidence>
<name>A0ABV9HFT6_9MICO</name>
<proteinExistence type="predicted"/>
<keyword evidence="3" id="KW-1185">Reference proteome</keyword>
<organism evidence="2 3">
    <name type="scientific">Promicromonospora alba</name>
    <dbReference type="NCBI Taxonomy" id="1616110"/>
    <lineage>
        <taxon>Bacteria</taxon>
        <taxon>Bacillati</taxon>
        <taxon>Actinomycetota</taxon>
        <taxon>Actinomycetes</taxon>
        <taxon>Micrococcales</taxon>
        <taxon>Promicromonosporaceae</taxon>
        <taxon>Promicromonospora</taxon>
    </lineage>
</organism>
<dbReference type="EMBL" id="JBHSFI010000003">
    <property type="protein sequence ID" value="MFC4628006.1"/>
    <property type="molecule type" value="Genomic_DNA"/>
</dbReference>
<evidence type="ECO:0008006" key="4">
    <source>
        <dbReference type="Google" id="ProtNLM"/>
    </source>
</evidence>
<reference evidence="3" key="1">
    <citation type="journal article" date="2019" name="Int. J. Syst. Evol. Microbiol.">
        <title>The Global Catalogue of Microorganisms (GCM) 10K type strain sequencing project: providing services to taxonomists for standard genome sequencing and annotation.</title>
        <authorList>
            <consortium name="The Broad Institute Genomics Platform"/>
            <consortium name="The Broad Institute Genome Sequencing Center for Infectious Disease"/>
            <person name="Wu L."/>
            <person name="Ma J."/>
        </authorList>
    </citation>
    <scope>NUCLEOTIDE SEQUENCE [LARGE SCALE GENOMIC DNA]</scope>
    <source>
        <strain evidence="3">CCUG 42722</strain>
    </source>
</reference>
<dbReference type="PANTHER" id="PTHR34047">
    <property type="entry name" value="NUCLEAR INTRON MATURASE 1, MITOCHONDRIAL-RELATED"/>
    <property type="match status" value="1"/>
</dbReference>
<dbReference type="Proteomes" id="UP001596011">
    <property type="component" value="Unassembled WGS sequence"/>
</dbReference>
<dbReference type="InterPro" id="IPR051083">
    <property type="entry name" value="GrpII_Intron_Splice-Mob/Def"/>
</dbReference>
<protein>
    <recommendedName>
        <fullName evidence="4">Reverse transcriptase (RNA-dependent DNA polymerase)</fullName>
    </recommendedName>
</protein>